<proteinExistence type="predicted"/>
<gene>
    <name evidence="1" type="ORF">Q9L58_006662</name>
</gene>
<organism evidence="1 2">
    <name type="scientific">Discina gigas</name>
    <dbReference type="NCBI Taxonomy" id="1032678"/>
    <lineage>
        <taxon>Eukaryota</taxon>
        <taxon>Fungi</taxon>
        <taxon>Dikarya</taxon>
        <taxon>Ascomycota</taxon>
        <taxon>Pezizomycotina</taxon>
        <taxon>Pezizomycetes</taxon>
        <taxon>Pezizales</taxon>
        <taxon>Discinaceae</taxon>
        <taxon>Discina</taxon>
    </lineage>
</organism>
<dbReference type="Proteomes" id="UP001447188">
    <property type="component" value="Unassembled WGS sequence"/>
</dbReference>
<evidence type="ECO:0000313" key="1">
    <source>
        <dbReference type="EMBL" id="KAL0634414.1"/>
    </source>
</evidence>
<evidence type="ECO:0000313" key="2">
    <source>
        <dbReference type="Proteomes" id="UP001447188"/>
    </source>
</evidence>
<dbReference type="EMBL" id="JBBBZM010000095">
    <property type="protein sequence ID" value="KAL0634414.1"/>
    <property type="molecule type" value="Genomic_DNA"/>
</dbReference>
<protein>
    <submittedName>
        <fullName evidence="1">Uncharacterized protein</fullName>
    </submittedName>
</protein>
<name>A0ABR3GER5_9PEZI</name>
<sequence length="177" mass="19984">MRIVVEPNHQLAKQHPASSQDIMQANMPNMFEDVLALTNVFDRVKSGKLLFRTLVRFTICSIDGEEKRRSRRVAAREAGKMVLLVNKPGEQSVPGPAADFPMFDEMKTRSNPETPTSMSETPHEYRGSSLARNTVIGVEHELQLASTLTNSDIERLILLEKLTEARLRRQIAERDLA</sequence>
<reference evidence="1 2" key="1">
    <citation type="submission" date="2024-02" db="EMBL/GenBank/DDBJ databases">
        <title>Discinaceae phylogenomics.</title>
        <authorList>
            <person name="Dirks A.C."/>
            <person name="James T.Y."/>
        </authorList>
    </citation>
    <scope>NUCLEOTIDE SEQUENCE [LARGE SCALE GENOMIC DNA]</scope>
    <source>
        <strain evidence="1 2">ACD0624</strain>
    </source>
</reference>
<keyword evidence="2" id="KW-1185">Reference proteome</keyword>
<accession>A0ABR3GER5</accession>
<comment type="caution">
    <text evidence="1">The sequence shown here is derived from an EMBL/GenBank/DDBJ whole genome shotgun (WGS) entry which is preliminary data.</text>
</comment>